<proteinExistence type="predicted"/>
<organism evidence="1 2">
    <name type="scientific">Senna tora</name>
    <dbReference type="NCBI Taxonomy" id="362788"/>
    <lineage>
        <taxon>Eukaryota</taxon>
        <taxon>Viridiplantae</taxon>
        <taxon>Streptophyta</taxon>
        <taxon>Embryophyta</taxon>
        <taxon>Tracheophyta</taxon>
        <taxon>Spermatophyta</taxon>
        <taxon>Magnoliopsida</taxon>
        <taxon>eudicotyledons</taxon>
        <taxon>Gunneridae</taxon>
        <taxon>Pentapetalae</taxon>
        <taxon>rosids</taxon>
        <taxon>fabids</taxon>
        <taxon>Fabales</taxon>
        <taxon>Fabaceae</taxon>
        <taxon>Caesalpinioideae</taxon>
        <taxon>Cassia clade</taxon>
        <taxon>Senna</taxon>
    </lineage>
</organism>
<dbReference type="EMBL" id="JAAIUW010000005">
    <property type="protein sequence ID" value="KAF7833296.1"/>
    <property type="molecule type" value="Genomic_DNA"/>
</dbReference>
<comment type="caution">
    <text evidence="1">The sequence shown here is derived from an EMBL/GenBank/DDBJ whole genome shotgun (WGS) entry which is preliminary data.</text>
</comment>
<name>A0A835C8F2_9FABA</name>
<reference evidence="1" key="1">
    <citation type="submission" date="2020-09" db="EMBL/GenBank/DDBJ databases">
        <title>Genome-Enabled Discovery of Anthraquinone Biosynthesis in Senna tora.</title>
        <authorList>
            <person name="Kang S.-H."/>
            <person name="Pandey R.P."/>
            <person name="Lee C.-M."/>
            <person name="Sim J.-S."/>
            <person name="Jeong J.-T."/>
            <person name="Choi B.-S."/>
            <person name="Jung M."/>
            <person name="Ginzburg D."/>
            <person name="Zhao K."/>
            <person name="Won S.Y."/>
            <person name="Oh T.-J."/>
            <person name="Yu Y."/>
            <person name="Kim N.-H."/>
            <person name="Lee O.R."/>
            <person name="Lee T.-H."/>
            <person name="Bashyal P."/>
            <person name="Kim T.-S."/>
            <person name="Lee W.-H."/>
            <person name="Kawkins C."/>
            <person name="Kim C.-K."/>
            <person name="Kim J.S."/>
            <person name="Ahn B.O."/>
            <person name="Rhee S.Y."/>
            <person name="Sohng J.K."/>
        </authorList>
    </citation>
    <scope>NUCLEOTIDE SEQUENCE</scope>
    <source>
        <tissue evidence="1">Leaf</tissue>
    </source>
</reference>
<protein>
    <submittedName>
        <fullName evidence="1">Uncharacterized protein</fullName>
    </submittedName>
</protein>
<evidence type="ECO:0000313" key="1">
    <source>
        <dbReference type="EMBL" id="KAF7833296.1"/>
    </source>
</evidence>
<keyword evidence="2" id="KW-1185">Reference proteome</keyword>
<dbReference type="AlphaFoldDB" id="A0A835C8F2"/>
<dbReference type="Proteomes" id="UP000634136">
    <property type="component" value="Unassembled WGS sequence"/>
</dbReference>
<evidence type="ECO:0000313" key="2">
    <source>
        <dbReference type="Proteomes" id="UP000634136"/>
    </source>
</evidence>
<accession>A0A835C8F2</accession>
<gene>
    <name evidence="1" type="ORF">G2W53_015629</name>
</gene>
<sequence>MLEGAWSWCRIDLLLHQSVDPLLLLMHQSVDPLFLEETEWQIKCQTNLAVYLEMKSPSFLPVPHHLPFPPFFSFFDCTSITCISSFVEEAAGDDVVQKSHAHLKFETTCTSLHHPSLLFLHQSEKEERINLPFKVDALWSGDTAGKYFDGDVDARCCDGDGELRQRGGRLRKRRTRLRISPTRATRC</sequence>